<protein>
    <submittedName>
        <fullName evidence="1">Uncharacterized protein</fullName>
    </submittedName>
</protein>
<dbReference type="GO" id="GO:0005524">
    <property type="term" value="F:ATP binding"/>
    <property type="evidence" value="ECO:0007669"/>
    <property type="project" value="InterPro"/>
</dbReference>
<sequence length="116" mass="12482">MSALLQAERVVLGALLQPGISACHVIDDLPAEAFADPDHRDAFWRLLVGTTGNDDPKLIATLSGIGVTPEADVDAACRMIRGCWAERCRLEDEDKNRQPCTSNLIRPAIWSAGGLA</sequence>
<name>A0A6M8HUU0_9PROT</name>
<accession>A0A6M8HUU0</accession>
<dbReference type="InterPro" id="IPR036185">
    <property type="entry name" value="DNA_heli_DnaB-like_N_sf"/>
</dbReference>
<dbReference type="Proteomes" id="UP000500767">
    <property type="component" value="Chromosome"/>
</dbReference>
<proteinExistence type="predicted"/>
<dbReference type="KEGG" id="lck:HN018_19585"/>
<evidence type="ECO:0000313" key="1">
    <source>
        <dbReference type="EMBL" id="QKE91941.1"/>
    </source>
</evidence>
<evidence type="ECO:0000313" key="2">
    <source>
        <dbReference type="Proteomes" id="UP000500767"/>
    </source>
</evidence>
<dbReference type="RefSeq" id="WP_171833623.1">
    <property type="nucleotide sequence ID" value="NZ_CP053708.1"/>
</dbReference>
<dbReference type="SUPFAM" id="SSF48024">
    <property type="entry name" value="N-terminal domain of DnaB helicase"/>
    <property type="match status" value="1"/>
</dbReference>
<keyword evidence="2" id="KW-1185">Reference proteome</keyword>
<dbReference type="GO" id="GO:0006260">
    <property type="term" value="P:DNA replication"/>
    <property type="evidence" value="ECO:0007669"/>
    <property type="project" value="InterPro"/>
</dbReference>
<gene>
    <name evidence="1" type="ORF">HN018_19585</name>
</gene>
<dbReference type="GO" id="GO:0003678">
    <property type="term" value="F:DNA helicase activity"/>
    <property type="evidence" value="ECO:0007669"/>
    <property type="project" value="InterPro"/>
</dbReference>
<reference evidence="1 2" key="1">
    <citation type="journal article" date="2014" name="World J. Microbiol. Biotechnol.">
        <title>Biodiversity and physiological characteristics of Antarctic and Arctic lichens-associated bacteria.</title>
        <authorList>
            <person name="Lee Y.M."/>
            <person name="Kim E.H."/>
            <person name="Lee H.K."/>
            <person name="Hong S.G."/>
        </authorList>
    </citation>
    <scope>NUCLEOTIDE SEQUENCE [LARGE SCALE GENOMIC DNA]</scope>
    <source>
        <strain evidence="1 2">PAMC 26569</strain>
    </source>
</reference>
<dbReference type="AlphaFoldDB" id="A0A6M8HUU0"/>
<organism evidence="1 2">
    <name type="scientific">Lichenicola cladoniae</name>
    <dbReference type="NCBI Taxonomy" id="1484109"/>
    <lineage>
        <taxon>Bacteria</taxon>
        <taxon>Pseudomonadati</taxon>
        <taxon>Pseudomonadota</taxon>
        <taxon>Alphaproteobacteria</taxon>
        <taxon>Acetobacterales</taxon>
        <taxon>Acetobacteraceae</taxon>
        <taxon>Lichenicola</taxon>
    </lineage>
</organism>
<dbReference type="EMBL" id="CP053708">
    <property type="protein sequence ID" value="QKE91941.1"/>
    <property type="molecule type" value="Genomic_DNA"/>
</dbReference>